<sequence>MAMLSRVASNYIGAELLVEDNLLGVLSYMKVYDLHRDFQINYQQLQAMEDDSFVPAVDKRFQQILFPALNICDVILSTLGIGNRSEISQIIHFLVSHGDVIEIVLRAGTPFMNLGMLQDLSSGLQD</sequence>
<name>T1H3K9_MEGSC</name>
<reference evidence="1" key="2">
    <citation type="submission" date="2015-06" db="UniProtKB">
        <authorList>
            <consortium name="EnsemblMetazoa"/>
        </authorList>
    </citation>
    <scope>IDENTIFICATION</scope>
</reference>
<dbReference type="STRING" id="36166.T1H3K9"/>
<reference evidence="2" key="1">
    <citation type="submission" date="2013-02" db="EMBL/GenBank/DDBJ databases">
        <authorList>
            <person name="Hughes D."/>
        </authorList>
    </citation>
    <scope>NUCLEOTIDE SEQUENCE</scope>
    <source>
        <strain>Durham</strain>
        <strain evidence="2">NC isolate 2 -- Noor lab</strain>
    </source>
</reference>
<accession>T1H3K9</accession>
<evidence type="ECO:0000313" key="2">
    <source>
        <dbReference type="Proteomes" id="UP000015102"/>
    </source>
</evidence>
<protein>
    <submittedName>
        <fullName evidence="1">Uncharacterized protein</fullName>
    </submittedName>
</protein>
<organism evidence="1 2">
    <name type="scientific">Megaselia scalaris</name>
    <name type="common">Humpbacked fly</name>
    <name type="synonym">Phora scalaris</name>
    <dbReference type="NCBI Taxonomy" id="36166"/>
    <lineage>
        <taxon>Eukaryota</taxon>
        <taxon>Metazoa</taxon>
        <taxon>Ecdysozoa</taxon>
        <taxon>Arthropoda</taxon>
        <taxon>Hexapoda</taxon>
        <taxon>Insecta</taxon>
        <taxon>Pterygota</taxon>
        <taxon>Neoptera</taxon>
        <taxon>Endopterygota</taxon>
        <taxon>Diptera</taxon>
        <taxon>Brachycera</taxon>
        <taxon>Muscomorpha</taxon>
        <taxon>Platypezoidea</taxon>
        <taxon>Phoridae</taxon>
        <taxon>Megaseliini</taxon>
        <taxon>Megaselia</taxon>
    </lineage>
</organism>
<dbReference type="AlphaFoldDB" id="T1H3K9"/>
<dbReference type="EMBL" id="CAQQ02388526">
    <property type="status" value="NOT_ANNOTATED_CDS"/>
    <property type="molecule type" value="Genomic_DNA"/>
</dbReference>
<evidence type="ECO:0000313" key="1">
    <source>
        <dbReference type="EnsemblMetazoa" id="MESCA010837-PA"/>
    </source>
</evidence>
<dbReference type="Pfam" id="PF11894">
    <property type="entry name" value="Nup192"/>
    <property type="match status" value="1"/>
</dbReference>
<dbReference type="Proteomes" id="UP000015102">
    <property type="component" value="Unassembled WGS sequence"/>
</dbReference>
<proteinExistence type="predicted"/>
<keyword evidence="2" id="KW-1185">Reference proteome</keyword>
<dbReference type="InterPro" id="IPR021827">
    <property type="entry name" value="Nup186/Nup192/Nup205"/>
</dbReference>
<dbReference type="GO" id="GO:0005643">
    <property type="term" value="C:nuclear pore"/>
    <property type="evidence" value="ECO:0007669"/>
    <property type="project" value="InterPro"/>
</dbReference>
<dbReference type="HOGENOM" id="CLU_1984098_0_0_1"/>
<dbReference type="EnsemblMetazoa" id="MESCA010837-RA">
    <property type="protein sequence ID" value="MESCA010837-PA"/>
    <property type="gene ID" value="MESCA010837"/>
</dbReference>